<organism evidence="5 6">
    <name type="scientific">Jatrophihabitans telluris</name>
    <dbReference type="NCBI Taxonomy" id="2038343"/>
    <lineage>
        <taxon>Bacteria</taxon>
        <taxon>Bacillati</taxon>
        <taxon>Actinomycetota</taxon>
        <taxon>Actinomycetes</taxon>
        <taxon>Jatrophihabitantales</taxon>
        <taxon>Jatrophihabitantaceae</taxon>
        <taxon>Jatrophihabitans</taxon>
    </lineage>
</organism>
<dbReference type="Proteomes" id="UP001056336">
    <property type="component" value="Chromosome"/>
</dbReference>
<evidence type="ECO:0000313" key="6">
    <source>
        <dbReference type="Proteomes" id="UP001056336"/>
    </source>
</evidence>
<evidence type="ECO:0000259" key="4">
    <source>
        <dbReference type="SMART" id="SM00796"/>
    </source>
</evidence>
<dbReference type="InterPro" id="IPR010016">
    <property type="entry name" value="PxpB"/>
</dbReference>
<dbReference type="SUPFAM" id="SSF50891">
    <property type="entry name" value="Cyclophilin-like"/>
    <property type="match status" value="1"/>
</dbReference>
<dbReference type="Gene3D" id="3.30.1360.40">
    <property type="match status" value="1"/>
</dbReference>
<protein>
    <submittedName>
        <fullName evidence="5">Allophanate hydrolase subunit 1</fullName>
    </submittedName>
</protein>
<evidence type="ECO:0000313" key="5">
    <source>
        <dbReference type="EMBL" id="UQX89611.1"/>
    </source>
</evidence>
<evidence type="ECO:0000256" key="1">
    <source>
        <dbReference type="ARBA" id="ARBA00022741"/>
    </source>
</evidence>
<proteinExistence type="predicted"/>
<dbReference type="InterPro" id="IPR029000">
    <property type="entry name" value="Cyclophilin-like_dom_sf"/>
</dbReference>
<feature type="domain" description="Carboxyltransferase" evidence="4">
    <location>
        <begin position="4"/>
        <end position="193"/>
    </location>
</feature>
<keyword evidence="2 5" id="KW-0378">Hydrolase</keyword>
<dbReference type="RefSeq" id="WP_249773507.1">
    <property type="nucleotide sequence ID" value="NZ_CP097332.1"/>
</dbReference>
<reference evidence="5" key="1">
    <citation type="journal article" date="2018" name="Int. J. Syst. Evol. Microbiol.">
        <title>Jatrophihabitans telluris sp. nov., isolated from sediment soil of lava forest wetlands and the emended description of the genus Jatrophihabitans.</title>
        <authorList>
            <person name="Lee K.C."/>
            <person name="Suh M.K."/>
            <person name="Eom M.K."/>
            <person name="Kim K.K."/>
            <person name="Kim J.S."/>
            <person name="Kim D.S."/>
            <person name="Ko S.H."/>
            <person name="Shin Y.K."/>
            <person name="Lee J.S."/>
        </authorList>
    </citation>
    <scope>NUCLEOTIDE SEQUENCE</scope>
    <source>
        <strain evidence="5">N237</strain>
    </source>
</reference>
<dbReference type="GO" id="GO:0016787">
    <property type="term" value="F:hydrolase activity"/>
    <property type="evidence" value="ECO:0007669"/>
    <property type="project" value="UniProtKB-KW"/>
</dbReference>
<dbReference type="PANTHER" id="PTHR34698">
    <property type="entry name" value="5-OXOPROLINASE SUBUNIT B"/>
    <property type="match status" value="1"/>
</dbReference>
<dbReference type="PANTHER" id="PTHR34698:SF2">
    <property type="entry name" value="5-OXOPROLINASE SUBUNIT B"/>
    <property type="match status" value="1"/>
</dbReference>
<dbReference type="Pfam" id="PF02682">
    <property type="entry name" value="CT_C_D"/>
    <property type="match status" value="1"/>
</dbReference>
<keyword evidence="6" id="KW-1185">Reference proteome</keyword>
<dbReference type="InterPro" id="IPR003833">
    <property type="entry name" value="CT_C_D"/>
</dbReference>
<dbReference type="Gene3D" id="2.40.100.10">
    <property type="entry name" value="Cyclophilin-like"/>
    <property type="match status" value="1"/>
</dbReference>
<evidence type="ECO:0000256" key="3">
    <source>
        <dbReference type="ARBA" id="ARBA00022840"/>
    </source>
</evidence>
<reference evidence="5" key="2">
    <citation type="submission" date="2022-05" db="EMBL/GenBank/DDBJ databases">
        <authorList>
            <person name="Kim J.-S."/>
            <person name="Lee K."/>
            <person name="Suh M."/>
            <person name="Eom M."/>
            <person name="Kim J.-S."/>
            <person name="Kim D.-S."/>
            <person name="Ko S.-H."/>
            <person name="Shin Y."/>
            <person name="Lee J.-S."/>
        </authorList>
    </citation>
    <scope>NUCLEOTIDE SEQUENCE</scope>
    <source>
        <strain evidence="5">N237</strain>
    </source>
</reference>
<dbReference type="EMBL" id="CP097332">
    <property type="protein sequence ID" value="UQX89611.1"/>
    <property type="molecule type" value="Genomic_DNA"/>
</dbReference>
<name>A0ABY4R377_9ACTN</name>
<sequence>MSAPRCQPYGDRAVLIDGIDDPARLAAQLARAGQMPALIDIVPAAESVLVVFDPSLVTIGMIEQAAAAAAEPVSTDPGLEEIVLEVRYDGPDLPAVADELGWSVERVVATHSQAPYAVRFCGFSPGFGYLTGLPREMQLARLDEPRTRVPAGSVGVAGEYTGVYPNESPGGWRILGRTKARLFDVERRPPALLVPGRPVRFRPT</sequence>
<keyword evidence="1" id="KW-0547">Nucleotide-binding</keyword>
<gene>
    <name evidence="5" type="ORF">M6D93_06280</name>
</gene>
<evidence type="ECO:0000256" key="2">
    <source>
        <dbReference type="ARBA" id="ARBA00022801"/>
    </source>
</evidence>
<accession>A0ABY4R377</accession>
<dbReference type="SMART" id="SM00796">
    <property type="entry name" value="AHS1"/>
    <property type="match status" value="1"/>
</dbReference>
<keyword evidence="3" id="KW-0067">ATP-binding</keyword>
<dbReference type="SUPFAM" id="SSF160467">
    <property type="entry name" value="PH0987 N-terminal domain-like"/>
    <property type="match status" value="1"/>
</dbReference>